<dbReference type="EMBL" id="AUZY01010722">
    <property type="protein sequence ID" value="EQD37516.1"/>
    <property type="molecule type" value="Genomic_DNA"/>
</dbReference>
<organism evidence="2">
    <name type="scientific">mine drainage metagenome</name>
    <dbReference type="NCBI Taxonomy" id="410659"/>
    <lineage>
        <taxon>unclassified sequences</taxon>
        <taxon>metagenomes</taxon>
        <taxon>ecological metagenomes</taxon>
    </lineage>
</organism>
<dbReference type="SUPFAM" id="SSF51182">
    <property type="entry name" value="RmlC-like cupins"/>
    <property type="match status" value="1"/>
</dbReference>
<accession>T0YPN6</accession>
<sequence length="120" mass="13264">MQTDVRGIVRSSENIEESELEGGARIRWLITHRDGAPTFSMRLITVENGKSTPYHSHDYEHEIYVISGKLSVLIGKESFAANQGDHIFIPPNEFHGMSAVTDTTIICVVPIRAAHAAFGD</sequence>
<protein>
    <submittedName>
        <fullName evidence="2">Cupin 2 domain-containing protein</fullName>
    </submittedName>
</protein>
<dbReference type="InterPro" id="IPR014710">
    <property type="entry name" value="RmlC-like_jellyroll"/>
</dbReference>
<reference evidence="2" key="1">
    <citation type="submission" date="2013-08" db="EMBL/GenBank/DDBJ databases">
        <authorList>
            <person name="Mendez C."/>
            <person name="Richter M."/>
            <person name="Ferrer M."/>
            <person name="Sanchez J."/>
        </authorList>
    </citation>
    <scope>NUCLEOTIDE SEQUENCE</scope>
</reference>
<dbReference type="InterPro" id="IPR013096">
    <property type="entry name" value="Cupin_2"/>
</dbReference>
<proteinExistence type="predicted"/>
<name>T0YPN6_9ZZZZ</name>
<gene>
    <name evidence="2" type="ORF">B1B_16128</name>
</gene>
<reference evidence="2" key="2">
    <citation type="journal article" date="2014" name="ISME J.">
        <title>Microbial stratification in low pH oxic and suboxic macroscopic growths along an acid mine drainage.</title>
        <authorList>
            <person name="Mendez-Garcia C."/>
            <person name="Mesa V."/>
            <person name="Sprenger R.R."/>
            <person name="Richter M."/>
            <person name="Diez M.S."/>
            <person name="Solano J."/>
            <person name="Bargiela R."/>
            <person name="Golyshina O.V."/>
            <person name="Manteca A."/>
            <person name="Ramos J.L."/>
            <person name="Gallego J.R."/>
            <person name="Llorente I."/>
            <person name="Martins Dos Santos V.A."/>
            <person name="Jensen O.N."/>
            <person name="Pelaez A.I."/>
            <person name="Sanchez J."/>
            <person name="Ferrer M."/>
        </authorList>
    </citation>
    <scope>NUCLEOTIDE SEQUENCE</scope>
</reference>
<dbReference type="AlphaFoldDB" id="T0YPN6"/>
<comment type="caution">
    <text evidence="2">The sequence shown here is derived from an EMBL/GenBank/DDBJ whole genome shotgun (WGS) entry which is preliminary data.</text>
</comment>
<dbReference type="Pfam" id="PF07883">
    <property type="entry name" value="Cupin_2"/>
    <property type="match status" value="1"/>
</dbReference>
<dbReference type="PANTHER" id="PTHR37694">
    <property type="entry name" value="SLR8022 PROTEIN"/>
    <property type="match status" value="1"/>
</dbReference>
<feature type="domain" description="Cupin type-2" evidence="1">
    <location>
        <begin position="43"/>
        <end position="106"/>
    </location>
</feature>
<dbReference type="InterPro" id="IPR011051">
    <property type="entry name" value="RmlC_Cupin_sf"/>
</dbReference>
<evidence type="ECO:0000313" key="2">
    <source>
        <dbReference type="EMBL" id="EQD37516.1"/>
    </source>
</evidence>
<dbReference type="PANTHER" id="PTHR37694:SF1">
    <property type="entry name" value="SLR8022 PROTEIN"/>
    <property type="match status" value="1"/>
</dbReference>
<evidence type="ECO:0000259" key="1">
    <source>
        <dbReference type="Pfam" id="PF07883"/>
    </source>
</evidence>
<dbReference type="Gene3D" id="2.60.120.10">
    <property type="entry name" value="Jelly Rolls"/>
    <property type="match status" value="1"/>
</dbReference>
<dbReference type="CDD" id="cd02222">
    <property type="entry name" value="cupin_TM1459-like"/>
    <property type="match status" value="1"/>
</dbReference>